<dbReference type="GO" id="GO:0004674">
    <property type="term" value="F:protein serine/threonine kinase activity"/>
    <property type="evidence" value="ECO:0007669"/>
    <property type="project" value="TreeGrafter"/>
</dbReference>
<dbReference type="InterPro" id="IPR008271">
    <property type="entry name" value="Ser/Thr_kinase_AS"/>
</dbReference>
<reference evidence="13" key="2">
    <citation type="journal article" date="1995" name="FASEB J.">
        <title>Protein kinases 6. The eukaryotic protein kinase superfamily: kinase (catalytic) domain structure and classification.</title>
        <authorList>
            <person name="Hanks S.K."/>
            <person name="Hunter T."/>
        </authorList>
    </citation>
    <scope>NUCLEOTIDE SEQUENCE</scope>
</reference>
<reference evidence="13" key="4">
    <citation type="submission" date="2025-08" db="UniProtKB">
        <authorList>
            <consortium name="RefSeq"/>
        </authorList>
    </citation>
    <scope>IDENTIFICATION</scope>
</reference>
<dbReference type="PANTHER" id="PTHR43289:SF6">
    <property type="entry name" value="SERINE_THREONINE-PROTEIN KINASE NEKL-3"/>
    <property type="match status" value="1"/>
</dbReference>
<dbReference type="SUPFAM" id="SSF56112">
    <property type="entry name" value="Protein kinase-like (PK-like)"/>
    <property type="match status" value="1"/>
</dbReference>
<dbReference type="GO" id="GO:0005524">
    <property type="term" value="F:ATP binding"/>
    <property type="evidence" value="ECO:0007669"/>
    <property type="project" value="UniProtKB-UniRule"/>
</dbReference>
<dbReference type="Proteomes" id="UP000675920">
    <property type="component" value="Unplaced"/>
</dbReference>
<dbReference type="GO" id="GO:0009190">
    <property type="term" value="P:cyclic nucleotide biosynthetic process"/>
    <property type="evidence" value="ECO:0007669"/>
    <property type="project" value="InterPro"/>
</dbReference>
<comment type="subcellular location">
    <subcellularLocation>
        <location evidence="1">Membrane</location>
        <topology evidence="1">Single-pass membrane protein</topology>
    </subcellularLocation>
</comment>
<feature type="domain" description="Guanylate cyclase" evidence="11">
    <location>
        <begin position="226"/>
        <end position="363"/>
    </location>
</feature>
<dbReference type="RefSeq" id="WP_028310594.1">
    <property type="nucleotide sequence ID" value="NZ_AXWS01000007.1"/>
</dbReference>
<dbReference type="PROSITE" id="PS00107">
    <property type="entry name" value="PROTEIN_KINASE_ATP"/>
    <property type="match status" value="1"/>
</dbReference>
<feature type="region of interest" description="Disordered" evidence="8">
    <location>
        <begin position="153"/>
        <end position="182"/>
    </location>
</feature>
<sequence>MATPPSDILLIDSDSERLARMRLDLESADYRVRTAGDGLQGLAAIMMRAPMLIVAGLVMPKMDGIGLVRAVRSNERMRHLPIVLVGERSDSDLAARARAAGANIVLARPMPREVLLLALAEELRDHSKLAATTLTGLTLSGNTQASLPVIEPERLPNPMTRTDPRSPARDLPSPKPGPKLEQHTLPANFAQFIDQAPETLINESILNPDFDLAASQMITKRNTTGTVLFSDIRNFTSMSEKLESEQVVELLNAYFARACEPIQRQHGWVVKFLGDGLVALFESPPDQMQDHAERALKAGLLMILAATRFRTWISDRHPGKQLPEFCIGVGIHTGDVTVCKMGSHDTVETTIIGDTVNTAARLEEATKELQWSVVASQPAFDGAGPRLRGGRRSQVSLKGRVQPVDIVEVVGLDPKQRASEQERRFYEAVSAAVQTNSDIIRRWPSRRATGASPASGNGSGVGPDGQPDIPGYRLLRKLGEGGMSLVYLAERESDAGEVVLKLLPINDKTLGETLQRFIQEYSTISQVDHPSVARIFEQGFTQRFAYIAMEHFPGGDLRGIIKSGMTAEMAQSTLIRIAGALAAIHKLGIVHRDMKPDNVMLRRDGSLVLADFGIAKHLENALMKTRHGEVYGTPYYISPEQAVGGAVDTRSDLYSLGVMLFEMLTGKKPYYADNAQGLLYQHVHSPIPRLPATLARFQPLLDQLMAKKSAERFSSAAQVIEAAMQI</sequence>
<dbReference type="PROSITE" id="PS00108">
    <property type="entry name" value="PROTEIN_KINASE_ST"/>
    <property type="match status" value="1"/>
</dbReference>
<dbReference type="InterPro" id="IPR011006">
    <property type="entry name" value="CheY-like_superfamily"/>
</dbReference>
<dbReference type="GO" id="GO:0000160">
    <property type="term" value="P:phosphorelay signal transduction system"/>
    <property type="evidence" value="ECO:0007669"/>
    <property type="project" value="InterPro"/>
</dbReference>
<dbReference type="InterPro" id="IPR029787">
    <property type="entry name" value="Nucleotide_cyclase"/>
</dbReference>
<evidence type="ECO:0000313" key="12">
    <source>
        <dbReference type="Proteomes" id="UP000675920"/>
    </source>
</evidence>
<dbReference type="PROSITE" id="PS50125">
    <property type="entry name" value="GUANYLATE_CYCLASE_2"/>
    <property type="match status" value="1"/>
</dbReference>
<organism evidence="12 13">
    <name type="scientific">Derxia gummosa DSM 723</name>
    <dbReference type="NCBI Taxonomy" id="1121388"/>
    <lineage>
        <taxon>Bacteria</taxon>
        <taxon>Pseudomonadati</taxon>
        <taxon>Pseudomonadota</taxon>
        <taxon>Betaproteobacteria</taxon>
        <taxon>Burkholderiales</taxon>
        <taxon>Alcaligenaceae</taxon>
        <taxon>Derxia</taxon>
    </lineage>
</organism>
<dbReference type="InterPro" id="IPR000719">
    <property type="entry name" value="Prot_kinase_dom"/>
</dbReference>
<dbReference type="SMART" id="SM00448">
    <property type="entry name" value="REC"/>
    <property type="match status" value="1"/>
</dbReference>
<evidence type="ECO:0000259" key="10">
    <source>
        <dbReference type="PROSITE" id="PS50110"/>
    </source>
</evidence>
<dbReference type="PROSITE" id="PS50011">
    <property type="entry name" value="PROTEIN_KINASE_DOM"/>
    <property type="match status" value="1"/>
</dbReference>
<dbReference type="InterPro" id="IPR001054">
    <property type="entry name" value="A/G_cyclase"/>
</dbReference>
<dbReference type="Gene3D" id="3.40.50.2300">
    <property type="match status" value="1"/>
</dbReference>
<dbReference type="Pfam" id="PF00072">
    <property type="entry name" value="Response_reg"/>
    <property type="match status" value="1"/>
</dbReference>
<feature type="binding site" evidence="7">
    <location>
        <position position="501"/>
    </location>
    <ligand>
        <name>ATP</name>
        <dbReference type="ChEBI" id="CHEBI:30616"/>
    </ligand>
</feature>
<dbReference type="SUPFAM" id="SSF52172">
    <property type="entry name" value="CheY-like"/>
    <property type="match status" value="1"/>
</dbReference>
<dbReference type="Pfam" id="PF00211">
    <property type="entry name" value="Guanylate_cyc"/>
    <property type="match status" value="1"/>
</dbReference>
<dbReference type="Gene3D" id="3.30.200.20">
    <property type="entry name" value="Phosphorylase Kinase, domain 1"/>
    <property type="match status" value="1"/>
</dbReference>
<dbReference type="GO" id="GO:0004016">
    <property type="term" value="F:adenylate cyclase activity"/>
    <property type="evidence" value="ECO:0007669"/>
    <property type="project" value="UniProtKB-ARBA"/>
</dbReference>
<evidence type="ECO:0000259" key="9">
    <source>
        <dbReference type="PROSITE" id="PS50011"/>
    </source>
</evidence>
<evidence type="ECO:0000256" key="6">
    <source>
        <dbReference type="PROSITE-ProRule" id="PRU00169"/>
    </source>
</evidence>
<dbReference type="PANTHER" id="PTHR43289">
    <property type="entry name" value="MITOGEN-ACTIVATED PROTEIN KINASE KINASE KINASE 20-RELATED"/>
    <property type="match status" value="1"/>
</dbReference>
<evidence type="ECO:0000256" key="7">
    <source>
        <dbReference type="PROSITE-ProRule" id="PRU10141"/>
    </source>
</evidence>
<protein>
    <submittedName>
        <fullName evidence="13">Protein kinase domain-containing protein</fullName>
    </submittedName>
</protein>
<proteinExistence type="predicted"/>
<dbReference type="InterPro" id="IPR017441">
    <property type="entry name" value="Protein_kinase_ATP_BS"/>
</dbReference>
<evidence type="ECO:0000256" key="4">
    <source>
        <dbReference type="ARBA" id="ARBA00022777"/>
    </source>
</evidence>
<feature type="domain" description="Protein kinase" evidence="9">
    <location>
        <begin position="472"/>
        <end position="724"/>
    </location>
</feature>
<dbReference type="InterPro" id="IPR011009">
    <property type="entry name" value="Kinase-like_dom_sf"/>
</dbReference>
<evidence type="ECO:0000256" key="3">
    <source>
        <dbReference type="ARBA" id="ARBA00022741"/>
    </source>
</evidence>
<dbReference type="InterPro" id="IPR001789">
    <property type="entry name" value="Sig_transdc_resp-reg_receiver"/>
</dbReference>
<dbReference type="SUPFAM" id="SSF55073">
    <property type="entry name" value="Nucleotide cyclase"/>
    <property type="match status" value="1"/>
</dbReference>
<keyword evidence="4 13" id="KW-0418">Kinase</keyword>
<dbReference type="Gene3D" id="3.30.70.1230">
    <property type="entry name" value="Nucleotide cyclase"/>
    <property type="match status" value="1"/>
</dbReference>
<evidence type="ECO:0000259" key="11">
    <source>
        <dbReference type="PROSITE" id="PS50125"/>
    </source>
</evidence>
<reference evidence="13" key="3">
    <citation type="journal article" date="1997" name="Trends Biochem. Sci.">
        <title>The protein kinases of budding yeast: six score and more.</title>
        <authorList>
            <person name="Hunter T."/>
            <person name="Plowman G.D."/>
        </authorList>
    </citation>
    <scope>NUCLEOTIDE SEQUENCE</scope>
</reference>
<evidence type="ECO:0000256" key="8">
    <source>
        <dbReference type="SAM" id="MobiDB-lite"/>
    </source>
</evidence>
<dbReference type="SMART" id="SM00220">
    <property type="entry name" value="S_TKc"/>
    <property type="match status" value="1"/>
</dbReference>
<dbReference type="Pfam" id="PF00069">
    <property type="entry name" value="Pkinase"/>
    <property type="match status" value="1"/>
</dbReference>
<dbReference type="GO" id="GO:0016020">
    <property type="term" value="C:membrane"/>
    <property type="evidence" value="ECO:0007669"/>
    <property type="project" value="UniProtKB-SubCell"/>
</dbReference>
<evidence type="ECO:0000256" key="2">
    <source>
        <dbReference type="ARBA" id="ARBA00022679"/>
    </source>
</evidence>
<feature type="region of interest" description="Disordered" evidence="8">
    <location>
        <begin position="442"/>
        <end position="468"/>
    </location>
</feature>
<dbReference type="Gene3D" id="1.10.510.10">
    <property type="entry name" value="Transferase(Phosphotransferase) domain 1"/>
    <property type="match status" value="1"/>
</dbReference>
<dbReference type="SMART" id="SM00044">
    <property type="entry name" value="CYCc"/>
    <property type="match status" value="1"/>
</dbReference>
<feature type="domain" description="Response regulatory" evidence="10">
    <location>
        <begin position="7"/>
        <end position="123"/>
    </location>
</feature>
<dbReference type="CDD" id="cd14014">
    <property type="entry name" value="STKc_PknB_like"/>
    <property type="match status" value="1"/>
</dbReference>
<evidence type="ECO:0000256" key="1">
    <source>
        <dbReference type="ARBA" id="ARBA00004167"/>
    </source>
</evidence>
<name>A0A8B6X205_9BURK</name>
<comment type="caution">
    <text evidence="6">Lacks conserved residue(s) required for the propagation of feature annotation.</text>
</comment>
<reference evidence="13" key="1">
    <citation type="journal article" date="1991" name="Methods Enzymol.">
        <title>Protein kinase catalytic domain sequence database: identification of conserved features of primary structure and classification of family members.</title>
        <authorList>
            <person name="Hanks S.K."/>
            <person name="Quinn A.M."/>
        </authorList>
    </citation>
    <scope>NUCLEOTIDE SEQUENCE</scope>
</reference>
<dbReference type="CDD" id="cd07302">
    <property type="entry name" value="CHD"/>
    <property type="match status" value="1"/>
</dbReference>
<evidence type="ECO:0000256" key="5">
    <source>
        <dbReference type="ARBA" id="ARBA00022840"/>
    </source>
</evidence>
<keyword evidence="3 7" id="KW-0547">Nucleotide-binding</keyword>
<evidence type="ECO:0000313" key="13">
    <source>
        <dbReference type="RefSeq" id="WP_028310594.1"/>
    </source>
</evidence>
<dbReference type="OrthoDB" id="9801841at2"/>
<keyword evidence="12" id="KW-1185">Reference proteome</keyword>
<dbReference type="PROSITE" id="PS50110">
    <property type="entry name" value="RESPONSE_REGULATORY"/>
    <property type="match status" value="1"/>
</dbReference>
<accession>A0A8B6X205</accession>
<dbReference type="AlphaFoldDB" id="A0A8B6X205"/>
<keyword evidence="2" id="KW-0808">Transferase</keyword>
<keyword evidence="5 7" id="KW-0067">ATP-binding</keyword>